<organism evidence="2 3">
    <name type="scientific">Candidatus Gottesmanbacteria bacterium RIFCSPHIGHO2_01_FULL_47_48</name>
    <dbReference type="NCBI Taxonomy" id="1798381"/>
    <lineage>
        <taxon>Bacteria</taxon>
        <taxon>Candidatus Gottesmaniibacteriota</taxon>
    </lineage>
</organism>
<dbReference type="EMBL" id="MFJK01000002">
    <property type="protein sequence ID" value="OGG19837.1"/>
    <property type="molecule type" value="Genomic_DNA"/>
</dbReference>
<dbReference type="STRING" id="1798381.A2721_00440"/>
<feature type="transmembrane region" description="Helical" evidence="1">
    <location>
        <begin position="90"/>
        <end position="110"/>
    </location>
</feature>
<dbReference type="AlphaFoldDB" id="A0A1F6A6B9"/>
<gene>
    <name evidence="2" type="ORF">A2721_00440</name>
</gene>
<comment type="caution">
    <text evidence="2">The sequence shown here is derived from an EMBL/GenBank/DDBJ whole genome shotgun (WGS) entry which is preliminary data.</text>
</comment>
<name>A0A1F6A6B9_9BACT</name>
<accession>A0A1F6A6B9</accession>
<keyword evidence="1" id="KW-1133">Transmembrane helix</keyword>
<feature type="transmembrane region" description="Helical" evidence="1">
    <location>
        <begin position="60"/>
        <end position="84"/>
    </location>
</feature>
<protein>
    <submittedName>
        <fullName evidence="2">Uncharacterized protein</fullName>
    </submittedName>
</protein>
<evidence type="ECO:0000313" key="2">
    <source>
        <dbReference type="EMBL" id="OGG19837.1"/>
    </source>
</evidence>
<evidence type="ECO:0000313" key="3">
    <source>
        <dbReference type="Proteomes" id="UP000177871"/>
    </source>
</evidence>
<keyword evidence="1" id="KW-0472">Membrane</keyword>
<proteinExistence type="predicted"/>
<evidence type="ECO:0000256" key="1">
    <source>
        <dbReference type="SAM" id="Phobius"/>
    </source>
</evidence>
<reference evidence="2 3" key="1">
    <citation type="journal article" date="2016" name="Nat. Commun.">
        <title>Thousands of microbial genomes shed light on interconnected biogeochemical processes in an aquifer system.</title>
        <authorList>
            <person name="Anantharaman K."/>
            <person name="Brown C.T."/>
            <person name="Hug L.A."/>
            <person name="Sharon I."/>
            <person name="Castelle C.J."/>
            <person name="Probst A.J."/>
            <person name="Thomas B.C."/>
            <person name="Singh A."/>
            <person name="Wilkins M.J."/>
            <person name="Karaoz U."/>
            <person name="Brodie E.L."/>
            <person name="Williams K.H."/>
            <person name="Hubbard S.S."/>
            <person name="Banfield J.F."/>
        </authorList>
    </citation>
    <scope>NUCLEOTIDE SEQUENCE [LARGE SCALE GENOMIC DNA]</scope>
</reference>
<keyword evidence="1" id="KW-0812">Transmembrane</keyword>
<feature type="transmembrane region" description="Helical" evidence="1">
    <location>
        <begin position="18"/>
        <end position="39"/>
    </location>
</feature>
<sequence>MDFVTVVYNAMNQMVIDLINVVPTLIVALVIWLLGIYLLDLGVGLLKKVDFKGTDLDNKAINTLTQVVGMAGRVILVLIVLDYLGIARNVVGAVANGITFAVAIALGLSFGKALERDADGVVATVRRMLGRK</sequence>
<dbReference type="Proteomes" id="UP000177871">
    <property type="component" value="Unassembled WGS sequence"/>
</dbReference>